<keyword evidence="3" id="KW-0520">NAD</keyword>
<dbReference type="AlphaFoldDB" id="A0A1G1VB92"/>
<evidence type="ECO:0000256" key="2">
    <source>
        <dbReference type="ARBA" id="ARBA00023002"/>
    </source>
</evidence>
<gene>
    <name evidence="6" type="ORF">A3A58_00255</name>
</gene>
<dbReference type="SUPFAM" id="SSF51735">
    <property type="entry name" value="NAD(P)-binding Rossmann-fold domains"/>
    <property type="match status" value="1"/>
</dbReference>
<dbReference type="Pfam" id="PF03720">
    <property type="entry name" value="UDPG_MGDP_dh_C"/>
    <property type="match status" value="1"/>
</dbReference>
<dbReference type="Gene3D" id="3.40.50.720">
    <property type="entry name" value="NAD(P)-binding Rossmann-like Domain"/>
    <property type="match status" value="2"/>
</dbReference>
<dbReference type="PIRSF" id="PIRSF500136">
    <property type="entry name" value="UDP_ManNAc_DH"/>
    <property type="match status" value="1"/>
</dbReference>
<reference evidence="6 7" key="1">
    <citation type="journal article" date="2016" name="Nat. Commun.">
        <title>Thousands of microbial genomes shed light on interconnected biogeochemical processes in an aquifer system.</title>
        <authorList>
            <person name="Anantharaman K."/>
            <person name="Brown C.T."/>
            <person name="Hug L.A."/>
            <person name="Sharon I."/>
            <person name="Castelle C.J."/>
            <person name="Probst A.J."/>
            <person name="Thomas B.C."/>
            <person name="Singh A."/>
            <person name="Wilkins M.J."/>
            <person name="Karaoz U."/>
            <person name="Brodie E.L."/>
            <person name="Williams K.H."/>
            <person name="Hubbard S.S."/>
            <person name="Banfield J.F."/>
        </authorList>
    </citation>
    <scope>NUCLEOTIDE SEQUENCE [LARGE SCALE GENOMIC DNA]</scope>
</reference>
<proteinExistence type="inferred from homology"/>
<dbReference type="GO" id="GO:0051287">
    <property type="term" value="F:NAD binding"/>
    <property type="evidence" value="ECO:0007669"/>
    <property type="project" value="InterPro"/>
</dbReference>
<dbReference type="InterPro" id="IPR014026">
    <property type="entry name" value="UDP-Glc/GDP-Man_DH_dimer"/>
</dbReference>
<comment type="caution">
    <text evidence="6">The sequence shown here is derived from an EMBL/GenBank/DDBJ whole genome shotgun (WGS) entry which is preliminary data.</text>
</comment>
<dbReference type="SUPFAM" id="SSF52413">
    <property type="entry name" value="UDP-glucose/GDP-mannose dehydrogenase C-terminal domain"/>
    <property type="match status" value="1"/>
</dbReference>
<evidence type="ECO:0000259" key="5">
    <source>
        <dbReference type="SMART" id="SM00984"/>
    </source>
</evidence>
<organism evidence="6 7">
    <name type="scientific">Candidatus Blackburnbacteria bacterium RIFCSPLOWO2_01_FULL_41_27</name>
    <dbReference type="NCBI Taxonomy" id="1797520"/>
    <lineage>
        <taxon>Bacteria</taxon>
        <taxon>Candidatus Blackburniibacteriota</taxon>
    </lineage>
</organism>
<keyword evidence="2" id="KW-0560">Oxidoreductase</keyword>
<dbReference type="EMBL" id="MHCD01000049">
    <property type="protein sequence ID" value="OGY12680.1"/>
    <property type="molecule type" value="Genomic_DNA"/>
</dbReference>
<name>A0A1G1VB92_9BACT</name>
<evidence type="ECO:0000256" key="4">
    <source>
        <dbReference type="PIRNR" id="PIRNR000124"/>
    </source>
</evidence>
<dbReference type="PIRSF" id="PIRSF000124">
    <property type="entry name" value="UDPglc_GDPman_dh"/>
    <property type="match status" value="1"/>
</dbReference>
<dbReference type="Pfam" id="PF00984">
    <property type="entry name" value="UDPG_MGDP_dh"/>
    <property type="match status" value="1"/>
</dbReference>
<evidence type="ECO:0000256" key="1">
    <source>
        <dbReference type="ARBA" id="ARBA00006601"/>
    </source>
</evidence>
<dbReference type="NCBIfam" id="TIGR03026">
    <property type="entry name" value="NDP-sugDHase"/>
    <property type="match status" value="1"/>
</dbReference>
<dbReference type="InterPro" id="IPR008927">
    <property type="entry name" value="6-PGluconate_DH-like_C_sf"/>
</dbReference>
<dbReference type="Proteomes" id="UP000177685">
    <property type="component" value="Unassembled WGS sequence"/>
</dbReference>
<protein>
    <recommendedName>
        <fullName evidence="5">UDP-glucose/GDP-mannose dehydrogenase C-terminal domain-containing protein</fullName>
    </recommendedName>
</protein>
<dbReference type="InterPro" id="IPR001732">
    <property type="entry name" value="UDP-Glc/GDP-Man_DH_N"/>
</dbReference>
<evidence type="ECO:0000256" key="3">
    <source>
        <dbReference type="ARBA" id="ARBA00023027"/>
    </source>
</evidence>
<accession>A0A1G1VB92</accession>
<evidence type="ECO:0000313" key="6">
    <source>
        <dbReference type="EMBL" id="OGY12680.1"/>
    </source>
</evidence>
<dbReference type="InterPro" id="IPR036220">
    <property type="entry name" value="UDP-Glc/GDP-Man_DH_C_sf"/>
</dbReference>
<comment type="similarity">
    <text evidence="1 4">Belongs to the UDP-glucose/GDP-mannose dehydrogenase family.</text>
</comment>
<dbReference type="InterPro" id="IPR017476">
    <property type="entry name" value="UDP-Glc/GDP-Man"/>
</dbReference>
<dbReference type="PANTHER" id="PTHR43491">
    <property type="entry name" value="UDP-N-ACETYL-D-MANNOSAMINE DEHYDROGENASE"/>
    <property type="match status" value="1"/>
</dbReference>
<dbReference type="Pfam" id="PF03721">
    <property type="entry name" value="UDPG_MGDP_dh_N"/>
    <property type="match status" value="1"/>
</dbReference>
<dbReference type="PANTHER" id="PTHR43491:SF2">
    <property type="entry name" value="UDP-N-ACETYL-D-MANNOSAMINE DEHYDROGENASE"/>
    <property type="match status" value="1"/>
</dbReference>
<dbReference type="GO" id="GO:0000271">
    <property type="term" value="P:polysaccharide biosynthetic process"/>
    <property type="evidence" value="ECO:0007669"/>
    <property type="project" value="InterPro"/>
</dbReference>
<sequence length="413" mass="45894">MPSKNKVTVVGIGRVGLPLALVLADKGYEVIGADVDKARLNLISKGKLPFIEEGAEPLLKKYYGNRFTAVEKLGSSLEKSEIIIITLGTPIDGNYTPNFSQIIDFFEEACPYLKKGQLIILRSTIAPGVTENIKRIIEEKTKFKVGEDIFLAYCPERIAEGKAVQELAEIPQIIGTLDKNSAKEAGEVFKKITKTIHFTDTLSAELAKLYCNIYRYIDFAIGNEFMMIAEGQGADIYEVLRLVNEGYKRGGLKSPGFTAGPCLVKDSFFLLDKSPYLDLMVGAWRINENVPGFLVNTLKEKYGSFAGKKVAILGLAFKKNIDDIRYSLTPKLQNYFIGEGASVLVHDPLLPSESLEVTLKDADLVIVATNHDIFKNMGLEKIRQLSKESCVICDVWNMWGVGKIIFRLDEVEK</sequence>
<dbReference type="GO" id="GO:0016616">
    <property type="term" value="F:oxidoreductase activity, acting on the CH-OH group of donors, NAD or NADP as acceptor"/>
    <property type="evidence" value="ECO:0007669"/>
    <property type="project" value="InterPro"/>
</dbReference>
<feature type="domain" description="UDP-glucose/GDP-mannose dehydrogenase C-terminal" evidence="5">
    <location>
        <begin position="311"/>
        <end position="401"/>
    </location>
</feature>
<dbReference type="InterPro" id="IPR028359">
    <property type="entry name" value="UDP_ManNAc/GlcNAc_DH"/>
</dbReference>
<dbReference type="InterPro" id="IPR036291">
    <property type="entry name" value="NAD(P)-bd_dom_sf"/>
</dbReference>
<dbReference type="SMART" id="SM00984">
    <property type="entry name" value="UDPG_MGDP_dh_C"/>
    <property type="match status" value="1"/>
</dbReference>
<dbReference type="GO" id="GO:0016628">
    <property type="term" value="F:oxidoreductase activity, acting on the CH-CH group of donors, NAD or NADP as acceptor"/>
    <property type="evidence" value="ECO:0007669"/>
    <property type="project" value="InterPro"/>
</dbReference>
<dbReference type="InterPro" id="IPR014027">
    <property type="entry name" value="UDP-Glc/GDP-Man_DH_C"/>
</dbReference>
<dbReference type="SUPFAM" id="SSF48179">
    <property type="entry name" value="6-phosphogluconate dehydrogenase C-terminal domain-like"/>
    <property type="match status" value="1"/>
</dbReference>
<evidence type="ECO:0000313" key="7">
    <source>
        <dbReference type="Proteomes" id="UP000177685"/>
    </source>
</evidence>